<feature type="region of interest" description="Disordered" evidence="1">
    <location>
        <begin position="1"/>
        <end position="85"/>
    </location>
</feature>
<name>A0AAV7QQM1_PLEWA</name>
<proteinExistence type="predicted"/>
<evidence type="ECO:0000313" key="2">
    <source>
        <dbReference type="EMBL" id="KAJ1141671.1"/>
    </source>
</evidence>
<keyword evidence="3" id="KW-1185">Reference proteome</keyword>
<evidence type="ECO:0000313" key="3">
    <source>
        <dbReference type="Proteomes" id="UP001066276"/>
    </source>
</evidence>
<dbReference type="EMBL" id="JANPWB010000010">
    <property type="protein sequence ID" value="KAJ1141671.1"/>
    <property type="molecule type" value="Genomic_DNA"/>
</dbReference>
<reference evidence="2" key="1">
    <citation type="journal article" date="2022" name="bioRxiv">
        <title>Sequencing and chromosome-scale assembly of the giantPleurodeles waltlgenome.</title>
        <authorList>
            <person name="Brown T."/>
            <person name="Elewa A."/>
            <person name="Iarovenko S."/>
            <person name="Subramanian E."/>
            <person name="Araus A.J."/>
            <person name="Petzold A."/>
            <person name="Susuki M."/>
            <person name="Suzuki K.-i.T."/>
            <person name="Hayashi T."/>
            <person name="Toyoda A."/>
            <person name="Oliveira C."/>
            <person name="Osipova E."/>
            <person name="Leigh N.D."/>
            <person name="Simon A."/>
            <person name="Yun M.H."/>
        </authorList>
    </citation>
    <scope>NUCLEOTIDE SEQUENCE</scope>
    <source>
        <strain evidence="2">20211129_DDA</strain>
        <tissue evidence="2">Liver</tissue>
    </source>
</reference>
<feature type="compositionally biased region" description="Basic and acidic residues" evidence="1">
    <location>
        <begin position="20"/>
        <end position="30"/>
    </location>
</feature>
<organism evidence="2 3">
    <name type="scientific">Pleurodeles waltl</name>
    <name type="common">Iberian ribbed newt</name>
    <dbReference type="NCBI Taxonomy" id="8319"/>
    <lineage>
        <taxon>Eukaryota</taxon>
        <taxon>Metazoa</taxon>
        <taxon>Chordata</taxon>
        <taxon>Craniata</taxon>
        <taxon>Vertebrata</taxon>
        <taxon>Euteleostomi</taxon>
        <taxon>Amphibia</taxon>
        <taxon>Batrachia</taxon>
        <taxon>Caudata</taxon>
        <taxon>Salamandroidea</taxon>
        <taxon>Salamandridae</taxon>
        <taxon>Pleurodelinae</taxon>
        <taxon>Pleurodeles</taxon>
    </lineage>
</organism>
<comment type="caution">
    <text evidence="2">The sequence shown here is derived from an EMBL/GenBank/DDBJ whole genome shotgun (WGS) entry which is preliminary data.</text>
</comment>
<evidence type="ECO:0000256" key="1">
    <source>
        <dbReference type="SAM" id="MobiDB-lite"/>
    </source>
</evidence>
<dbReference type="AlphaFoldDB" id="A0AAV7QQM1"/>
<sequence>MTGLLPEAQGDLCKIHRTPVRPERRTRGERPSPPTETVELAGVKRAGPGATTAKEDEEVRPGGRRGKLGSPRDPRGSIAILTRRR</sequence>
<protein>
    <submittedName>
        <fullName evidence="2">Uncharacterized protein</fullName>
    </submittedName>
</protein>
<dbReference type="Proteomes" id="UP001066276">
    <property type="component" value="Chromosome 6"/>
</dbReference>
<gene>
    <name evidence="2" type="ORF">NDU88_007999</name>
</gene>
<accession>A0AAV7QQM1</accession>